<dbReference type="Pfam" id="PF22494">
    <property type="entry name" value="choice_anch_I"/>
    <property type="match status" value="1"/>
</dbReference>
<keyword evidence="4" id="KW-1185">Reference proteome</keyword>
<dbReference type="EMBL" id="CP001287">
    <property type="protein sequence ID" value="ACK67598.1"/>
    <property type="molecule type" value="Genomic_DNA"/>
</dbReference>
<sequence length="539" mass="57167">MRFPLVSNSFPQLCLTIIPVTVMLVGFTDSANALSISRLGSFETGQSAGSEISAYDPTSQRLFVTNGANNRIDILSITDPSNPTKFGEIDLASLGGGVNSVAVKNGLVAAAVQANTVTDPGTVAFFDVSGTFLNSITVGALPDMLTFTPDRTKLLVANEGEPNQDYSIDPEGSISIIDLSLGVASATTTTADFSAFNSSNLDPNVRIFGPGATIQQDLEPEYIAVSGDGQTAFITLQENNAFAILDIPNATITDVVGLGFKDHNLPGNGLDASDRDTGINIQNWPVFGMYQPDAISSFQVGNQTYYITANEGDARDYDTFSEEVRVNGVTLDPTAFPNSSTLRQNTNLGRLNITNTLGDTDGDGDFDALYAFGARSFSIWDDQGNLVFDSGDDLEQITASLLPSLFNSQGTVTDFDTRSDNKGPEPEGITVGQVGNSLYSFVGLERIGGFMVYDLTDPTNPLFVHYQNDTAIGDISPEGLLFISAEDSPNGQSLLVLTNEVSGNTVIYSVTTPEPASILGLMMVGLIGGLTRKSSTKQK</sequence>
<protein>
    <recommendedName>
        <fullName evidence="5">Alkaline phosphatase</fullName>
    </recommendedName>
</protein>
<evidence type="ECO:0000313" key="3">
    <source>
        <dbReference type="EMBL" id="ACK67598.1"/>
    </source>
</evidence>
<dbReference type="Pfam" id="PF07589">
    <property type="entry name" value="PEP-CTERM"/>
    <property type="match status" value="1"/>
</dbReference>
<dbReference type="Proteomes" id="UP000008204">
    <property type="component" value="Chromosome"/>
</dbReference>
<dbReference type="OrthoDB" id="9768561at2"/>
<evidence type="ECO:0008006" key="5">
    <source>
        <dbReference type="Google" id="ProtNLM"/>
    </source>
</evidence>
<dbReference type="InterPro" id="IPR052956">
    <property type="entry name" value="Mesenchyme-surface_protein"/>
</dbReference>
<dbReference type="HOGENOM" id="CLU_020353_0_0_3"/>
<dbReference type="InterPro" id="IPR055188">
    <property type="entry name" value="Choice_anch_I"/>
</dbReference>
<dbReference type="InterPro" id="IPR013424">
    <property type="entry name" value="Ice-binding_C"/>
</dbReference>
<evidence type="ECO:0000259" key="2">
    <source>
        <dbReference type="Pfam" id="PF22494"/>
    </source>
</evidence>
<dbReference type="STRING" id="41431.PCC8801_3636"/>
<feature type="domain" description="Choice-of-anchor I" evidence="2">
    <location>
        <begin position="40"/>
        <end position="509"/>
    </location>
</feature>
<feature type="domain" description="Ice-binding protein C-terminal" evidence="1">
    <location>
        <begin position="511"/>
        <end position="532"/>
    </location>
</feature>
<dbReference type="InterPro" id="IPR011044">
    <property type="entry name" value="Quino_amine_DH_bsu"/>
</dbReference>
<proteinExistence type="predicted"/>
<evidence type="ECO:0000313" key="4">
    <source>
        <dbReference type="Proteomes" id="UP000008204"/>
    </source>
</evidence>
<dbReference type="RefSeq" id="WP_012596856.1">
    <property type="nucleotide sequence ID" value="NC_011726.1"/>
</dbReference>
<accession>B7K1Q6</accession>
<name>B7K1Q6_RIPO1</name>
<dbReference type="KEGG" id="cyp:PCC8801_3636"/>
<dbReference type="AlphaFoldDB" id="B7K1Q6"/>
<dbReference type="SUPFAM" id="SSF50969">
    <property type="entry name" value="YVTN repeat-like/Quinoprotein amine dehydrogenase"/>
    <property type="match status" value="1"/>
</dbReference>
<dbReference type="eggNOG" id="COG3391">
    <property type="taxonomic scope" value="Bacteria"/>
</dbReference>
<dbReference type="InterPro" id="IPR015943">
    <property type="entry name" value="WD40/YVTN_repeat-like_dom_sf"/>
</dbReference>
<gene>
    <name evidence="3" type="ordered locus">PCC8801_3636</name>
</gene>
<organism evidence="3 4">
    <name type="scientific">Rippkaea orientalis (strain PCC 8801 / RF-1)</name>
    <name type="common">Cyanothece sp. (strain PCC 8801)</name>
    <dbReference type="NCBI Taxonomy" id="41431"/>
    <lineage>
        <taxon>Bacteria</taxon>
        <taxon>Bacillati</taxon>
        <taxon>Cyanobacteriota</taxon>
        <taxon>Cyanophyceae</taxon>
        <taxon>Oscillatoriophycideae</taxon>
        <taxon>Chroococcales</taxon>
        <taxon>Aphanothecaceae</taxon>
        <taxon>Rippkaea</taxon>
        <taxon>Rippkaea orientalis</taxon>
    </lineage>
</organism>
<dbReference type="NCBIfam" id="TIGR02595">
    <property type="entry name" value="PEP_CTERM"/>
    <property type="match status" value="1"/>
</dbReference>
<dbReference type="Gene3D" id="2.130.10.10">
    <property type="entry name" value="YVTN repeat-like/Quinoprotein amine dehydrogenase"/>
    <property type="match status" value="1"/>
</dbReference>
<reference evidence="4" key="1">
    <citation type="journal article" date="2011" name="MBio">
        <title>Novel metabolic attributes of the genus Cyanothece, comprising a group of unicellular nitrogen-fixing Cyanobacteria.</title>
        <authorList>
            <person name="Bandyopadhyay A."/>
            <person name="Elvitigala T."/>
            <person name="Welsh E."/>
            <person name="Stockel J."/>
            <person name="Liberton M."/>
            <person name="Min H."/>
            <person name="Sherman L.A."/>
            <person name="Pakrasi H.B."/>
        </authorList>
    </citation>
    <scope>NUCLEOTIDE SEQUENCE [LARGE SCALE GENOMIC DNA]</scope>
    <source>
        <strain evidence="4">PCC 8801</strain>
    </source>
</reference>
<dbReference type="PANTHER" id="PTHR46928:SF1">
    <property type="entry name" value="MESENCHYME-SPECIFIC CELL SURFACE GLYCOPROTEIN"/>
    <property type="match status" value="1"/>
</dbReference>
<dbReference type="PANTHER" id="PTHR46928">
    <property type="entry name" value="MESENCHYME-SPECIFIC CELL SURFACE GLYCOPROTEIN"/>
    <property type="match status" value="1"/>
</dbReference>
<dbReference type="NCBIfam" id="NF038117">
    <property type="entry name" value="choice_anch_I"/>
    <property type="match status" value="1"/>
</dbReference>
<evidence type="ECO:0000259" key="1">
    <source>
        <dbReference type="Pfam" id="PF07589"/>
    </source>
</evidence>